<feature type="domain" description="Beta-ketoacyl-[acyl-carrier-protein] synthase III C-terminal" evidence="3">
    <location>
        <begin position="239"/>
        <end position="324"/>
    </location>
</feature>
<dbReference type="RefSeq" id="WP_197903289.1">
    <property type="nucleotide sequence ID" value="NZ_JACSGR010000005.1"/>
</dbReference>
<dbReference type="InterPro" id="IPR016039">
    <property type="entry name" value="Thiolase-like"/>
</dbReference>
<dbReference type="Pfam" id="PF08545">
    <property type="entry name" value="ACP_syn_III"/>
    <property type="match status" value="1"/>
</dbReference>
<dbReference type="Proteomes" id="UP000768471">
    <property type="component" value="Unassembled WGS sequence"/>
</dbReference>
<reference evidence="5 6" key="1">
    <citation type="submission" date="2020-09" db="EMBL/GenBank/DDBJ databases">
        <title>Eikenella S3660 sp. nov., isolated from a throat swab.</title>
        <authorList>
            <person name="Buhl M."/>
        </authorList>
    </citation>
    <scope>NUCLEOTIDE SEQUENCE [LARGE SCALE GENOMIC DNA]</scope>
    <source>
        <strain evidence="5 6">S3360</strain>
    </source>
</reference>
<accession>A0ABS0NB02</accession>
<dbReference type="EMBL" id="JACSGR010000005">
    <property type="protein sequence ID" value="MBH5329455.1"/>
    <property type="molecule type" value="Genomic_DNA"/>
</dbReference>
<evidence type="ECO:0000259" key="3">
    <source>
        <dbReference type="Pfam" id="PF08541"/>
    </source>
</evidence>
<gene>
    <name evidence="5" type="ORF">H9Q10_07220</name>
</gene>
<comment type="caution">
    <text evidence="5">The sequence shown here is derived from an EMBL/GenBank/DDBJ whole genome shotgun (WGS) entry which is preliminary data.</text>
</comment>
<organism evidence="5 6">
    <name type="scientific">Eikenella glucosivorans</name>
    <dbReference type="NCBI Taxonomy" id="2766967"/>
    <lineage>
        <taxon>Bacteria</taxon>
        <taxon>Pseudomonadati</taxon>
        <taxon>Pseudomonadota</taxon>
        <taxon>Betaproteobacteria</taxon>
        <taxon>Neisseriales</taxon>
        <taxon>Neisseriaceae</taxon>
        <taxon>Eikenella</taxon>
    </lineage>
</organism>
<dbReference type="InterPro" id="IPR013747">
    <property type="entry name" value="ACP_syn_III_C"/>
</dbReference>
<evidence type="ECO:0000259" key="4">
    <source>
        <dbReference type="Pfam" id="PF08545"/>
    </source>
</evidence>
<evidence type="ECO:0000313" key="6">
    <source>
        <dbReference type="Proteomes" id="UP000768471"/>
    </source>
</evidence>
<dbReference type="InterPro" id="IPR013751">
    <property type="entry name" value="ACP_syn_III_N"/>
</dbReference>
<sequence>MPFLPLSLLATGKALPRNIVTSAELDERLGKPRGYVQKRSGIVHRHHAEPGLQQSELAARAVRDACARGDIAPESIDLLINVNGVPEQALPCTAAHVLAQLGWQGRAGYDLNASCVGFLPALQHAAALLNSGCHRRIAIVACDLASRGLNWADEESSLIFGDGAAAAIVERGHGAGGIRRFVMKNYPDAVSLCQIPAGGTRRNMVSGMQPQDFYFKMHGRELFRRSAEVLPEILGELLSGMSIADCNLWLVHQASHLGMQHITKRLGISERRLINIYPTHGNQVSASLPTVLHEAFAGNRWQRGSRVAMVGTAAGLAVAGLIWEV</sequence>
<dbReference type="SUPFAM" id="SSF53901">
    <property type="entry name" value="Thiolase-like"/>
    <property type="match status" value="1"/>
</dbReference>
<proteinExistence type="predicted"/>
<keyword evidence="2" id="KW-0012">Acyltransferase</keyword>
<evidence type="ECO:0000313" key="5">
    <source>
        <dbReference type="EMBL" id="MBH5329455.1"/>
    </source>
</evidence>
<dbReference type="PANTHER" id="PTHR34069:SF2">
    <property type="entry name" value="BETA-KETOACYL-[ACYL-CARRIER-PROTEIN] SYNTHASE III"/>
    <property type="match status" value="1"/>
</dbReference>
<keyword evidence="1" id="KW-0808">Transferase</keyword>
<feature type="domain" description="Beta-ketoacyl-[acyl-carrier-protein] synthase III N-terminal" evidence="4">
    <location>
        <begin position="109"/>
        <end position="184"/>
    </location>
</feature>
<dbReference type="PANTHER" id="PTHR34069">
    <property type="entry name" value="3-OXOACYL-[ACYL-CARRIER-PROTEIN] SYNTHASE 3"/>
    <property type="match status" value="1"/>
</dbReference>
<evidence type="ECO:0000256" key="1">
    <source>
        <dbReference type="ARBA" id="ARBA00022679"/>
    </source>
</evidence>
<protein>
    <submittedName>
        <fullName evidence="5">Ketoacyl-ACP synthase III</fullName>
    </submittedName>
</protein>
<evidence type="ECO:0000256" key="2">
    <source>
        <dbReference type="ARBA" id="ARBA00023315"/>
    </source>
</evidence>
<dbReference type="CDD" id="cd00830">
    <property type="entry name" value="KAS_III"/>
    <property type="match status" value="1"/>
</dbReference>
<name>A0ABS0NB02_9NEIS</name>
<dbReference type="Gene3D" id="3.40.47.10">
    <property type="match status" value="1"/>
</dbReference>
<keyword evidence="6" id="KW-1185">Reference proteome</keyword>
<dbReference type="Pfam" id="PF08541">
    <property type="entry name" value="ACP_syn_III_C"/>
    <property type="match status" value="1"/>
</dbReference>